<evidence type="ECO:0000313" key="2">
    <source>
        <dbReference type="EMBL" id="KAL1847251.1"/>
    </source>
</evidence>
<keyword evidence="3" id="KW-1185">Reference proteome</keyword>
<protein>
    <submittedName>
        <fullName evidence="2">Uncharacterized protein</fullName>
    </submittedName>
</protein>
<name>A0ABR3VX48_9PEZI</name>
<evidence type="ECO:0000256" key="1">
    <source>
        <dbReference type="SAM" id="MobiDB-lite"/>
    </source>
</evidence>
<gene>
    <name evidence="2" type="ORF">VTK73DRAFT_10386</name>
</gene>
<accession>A0ABR3VX48</accession>
<dbReference type="Proteomes" id="UP001586593">
    <property type="component" value="Unassembled WGS sequence"/>
</dbReference>
<dbReference type="EMBL" id="JAZHXJ010000988">
    <property type="protein sequence ID" value="KAL1847251.1"/>
    <property type="molecule type" value="Genomic_DNA"/>
</dbReference>
<evidence type="ECO:0000313" key="3">
    <source>
        <dbReference type="Proteomes" id="UP001586593"/>
    </source>
</evidence>
<feature type="region of interest" description="Disordered" evidence="1">
    <location>
        <begin position="131"/>
        <end position="151"/>
    </location>
</feature>
<proteinExistence type="predicted"/>
<sequence>MIIHSSRNSCTLCHDTMLCVGPEGGWGICEIITLYRSRISWACSELSTGCTALVPDGPPPPNCGGFWSALAWLSAPAGDPPRSVSGAWAVVGHDAWLSTLSPSLPGPMLWIHRSHGADSPVQARTTAEINHRQRSRKRWGPQDGAVSQVHPTVPPCRLNGDKIHMLGPTSLLPPLDPSRQRGADVAQWWEGRRRGTI</sequence>
<organism evidence="2 3">
    <name type="scientific">Phialemonium thermophilum</name>
    <dbReference type="NCBI Taxonomy" id="223376"/>
    <lineage>
        <taxon>Eukaryota</taxon>
        <taxon>Fungi</taxon>
        <taxon>Dikarya</taxon>
        <taxon>Ascomycota</taxon>
        <taxon>Pezizomycotina</taxon>
        <taxon>Sordariomycetes</taxon>
        <taxon>Sordariomycetidae</taxon>
        <taxon>Cephalothecales</taxon>
        <taxon>Cephalothecaceae</taxon>
        <taxon>Phialemonium</taxon>
    </lineage>
</organism>
<reference evidence="2 3" key="1">
    <citation type="journal article" date="2024" name="Commun. Biol.">
        <title>Comparative genomic analysis of thermophilic fungi reveals convergent evolutionary adaptations and gene losses.</title>
        <authorList>
            <person name="Steindorff A.S."/>
            <person name="Aguilar-Pontes M.V."/>
            <person name="Robinson A.J."/>
            <person name="Andreopoulos B."/>
            <person name="LaButti K."/>
            <person name="Kuo A."/>
            <person name="Mondo S."/>
            <person name="Riley R."/>
            <person name="Otillar R."/>
            <person name="Haridas S."/>
            <person name="Lipzen A."/>
            <person name="Grimwood J."/>
            <person name="Schmutz J."/>
            <person name="Clum A."/>
            <person name="Reid I.D."/>
            <person name="Moisan M.C."/>
            <person name="Butler G."/>
            <person name="Nguyen T.T.M."/>
            <person name="Dewar K."/>
            <person name="Conant G."/>
            <person name="Drula E."/>
            <person name="Henrissat B."/>
            <person name="Hansel C."/>
            <person name="Singer S."/>
            <person name="Hutchinson M.I."/>
            <person name="de Vries R.P."/>
            <person name="Natvig D.O."/>
            <person name="Powell A.J."/>
            <person name="Tsang A."/>
            <person name="Grigoriev I.V."/>
        </authorList>
    </citation>
    <scope>NUCLEOTIDE SEQUENCE [LARGE SCALE GENOMIC DNA]</scope>
    <source>
        <strain evidence="2 3">ATCC 24622</strain>
    </source>
</reference>
<comment type="caution">
    <text evidence="2">The sequence shown here is derived from an EMBL/GenBank/DDBJ whole genome shotgun (WGS) entry which is preliminary data.</text>
</comment>